<dbReference type="InterPro" id="IPR013320">
    <property type="entry name" value="ConA-like_dom_sf"/>
</dbReference>
<dbReference type="EMBL" id="CP022129">
    <property type="protein sequence ID" value="ASF48443.1"/>
    <property type="molecule type" value="Genomic_DNA"/>
</dbReference>
<name>A0A1Z4C4I7_9GAMM</name>
<sequence>MKKIKAAMLLGALLMVSGTAIADLNDGLIVHYSFDDCTAKDSSANALDGTIIGDPKCVDGIALDGTTNNKALEFNGNDVIERLFSGNPAAHYTVSLWLKATDNNSGIFSVDAGVTGGGTAGNDRHIYLSSGRICHRVWSMNKKDQNGDGSTQYISCTDQTIGNGFTLVTLAVTGKSTRYYINGELVKQSLSRPSEFNWDNRFYVGYSYDRASQKFKGVLDEFRYYRRALKTSEIKELYKQSITVAGTMKGLNPVGFSAECQNVTTGQSVMLTTRHFNCEAAGLTISPNDVIHITVDGKAK</sequence>
<organism evidence="2 3">
    <name type="scientific">Methylovulum psychrotolerans</name>
    <dbReference type="NCBI Taxonomy" id="1704499"/>
    <lineage>
        <taxon>Bacteria</taxon>
        <taxon>Pseudomonadati</taxon>
        <taxon>Pseudomonadota</taxon>
        <taxon>Gammaproteobacteria</taxon>
        <taxon>Methylococcales</taxon>
        <taxon>Methylococcaceae</taxon>
        <taxon>Methylovulum</taxon>
    </lineage>
</organism>
<feature type="signal peptide" evidence="1">
    <location>
        <begin position="1"/>
        <end position="22"/>
    </location>
</feature>
<feature type="chain" id="PRO_5012803135" description="LamG-like jellyroll fold domain-containing protein" evidence="1">
    <location>
        <begin position="23"/>
        <end position="300"/>
    </location>
</feature>
<keyword evidence="3" id="KW-1185">Reference proteome</keyword>
<dbReference type="AlphaFoldDB" id="A0A1Z4C4I7"/>
<keyword evidence="1" id="KW-0732">Signal</keyword>
<evidence type="ECO:0008006" key="4">
    <source>
        <dbReference type="Google" id="ProtNLM"/>
    </source>
</evidence>
<evidence type="ECO:0000256" key="1">
    <source>
        <dbReference type="SAM" id="SignalP"/>
    </source>
</evidence>
<evidence type="ECO:0000313" key="2">
    <source>
        <dbReference type="EMBL" id="ASF48443.1"/>
    </source>
</evidence>
<evidence type="ECO:0000313" key="3">
    <source>
        <dbReference type="Proteomes" id="UP000197019"/>
    </source>
</evidence>
<gene>
    <name evidence="2" type="ORF">CEK71_21605</name>
</gene>
<dbReference type="KEGG" id="mpsy:CEK71_21605"/>
<dbReference type="OrthoDB" id="5560538at2"/>
<reference evidence="2 3" key="1">
    <citation type="submission" date="2017-06" db="EMBL/GenBank/DDBJ databases">
        <title>Genome Sequencing of the methanotroph Methylovulum psychrotolerants str. HV10-M2 isolated from a high-altitude environment.</title>
        <authorList>
            <person name="Mateos-Rivera A."/>
        </authorList>
    </citation>
    <scope>NUCLEOTIDE SEQUENCE [LARGE SCALE GENOMIC DNA]</scope>
    <source>
        <strain evidence="2 3">HV10_M2</strain>
    </source>
</reference>
<dbReference type="SUPFAM" id="SSF49899">
    <property type="entry name" value="Concanavalin A-like lectins/glucanases"/>
    <property type="match status" value="1"/>
</dbReference>
<dbReference type="Gene3D" id="2.60.120.200">
    <property type="match status" value="1"/>
</dbReference>
<dbReference type="Pfam" id="PF13385">
    <property type="entry name" value="Laminin_G_3"/>
    <property type="match status" value="1"/>
</dbReference>
<accession>A0A1Z4C4I7</accession>
<protein>
    <recommendedName>
        <fullName evidence="4">LamG-like jellyroll fold domain-containing protein</fullName>
    </recommendedName>
</protein>
<dbReference type="Proteomes" id="UP000197019">
    <property type="component" value="Chromosome"/>
</dbReference>
<proteinExistence type="predicted"/>
<dbReference type="RefSeq" id="WP_088621310.1">
    <property type="nucleotide sequence ID" value="NZ_CP022129.1"/>
</dbReference>